<keyword evidence="2" id="KW-1185">Reference proteome</keyword>
<gene>
    <name evidence="1" type="ORF">KI387_027906</name>
</gene>
<feature type="non-terminal residue" evidence="1">
    <location>
        <position position="58"/>
    </location>
</feature>
<evidence type="ECO:0000313" key="2">
    <source>
        <dbReference type="Proteomes" id="UP000824469"/>
    </source>
</evidence>
<proteinExistence type="predicted"/>
<reference evidence="1 2" key="1">
    <citation type="journal article" date="2021" name="Nat. Plants">
        <title>The Taxus genome provides insights into paclitaxel biosynthesis.</title>
        <authorList>
            <person name="Xiong X."/>
            <person name="Gou J."/>
            <person name="Liao Q."/>
            <person name="Li Y."/>
            <person name="Zhou Q."/>
            <person name="Bi G."/>
            <person name="Li C."/>
            <person name="Du R."/>
            <person name="Wang X."/>
            <person name="Sun T."/>
            <person name="Guo L."/>
            <person name="Liang H."/>
            <person name="Lu P."/>
            <person name="Wu Y."/>
            <person name="Zhang Z."/>
            <person name="Ro D.K."/>
            <person name="Shang Y."/>
            <person name="Huang S."/>
            <person name="Yan J."/>
        </authorList>
    </citation>
    <scope>NUCLEOTIDE SEQUENCE [LARGE SCALE GENOMIC DNA]</scope>
    <source>
        <strain evidence="1">Ta-2019</strain>
    </source>
</reference>
<dbReference type="Proteomes" id="UP000824469">
    <property type="component" value="Unassembled WGS sequence"/>
</dbReference>
<dbReference type="AlphaFoldDB" id="A0AA38FY53"/>
<dbReference type="EMBL" id="JAHRHJ020000006">
    <property type="protein sequence ID" value="KAH9312871.1"/>
    <property type="molecule type" value="Genomic_DNA"/>
</dbReference>
<protein>
    <submittedName>
        <fullName evidence="1">Uncharacterized protein</fullName>
    </submittedName>
</protein>
<comment type="caution">
    <text evidence="1">The sequence shown here is derived from an EMBL/GenBank/DDBJ whole genome shotgun (WGS) entry which is preliminary data.</text>
</comment>
<organism evidence="1 2">
    <name type="scientific">Taxus chinensis</name>
    <name type="common">Chinese yew</name>
    <name type="synonym">Taxus wallichiana var. chinensis</name>
    <dbReference type="NCBI Taxonomy" id="29808"/>
    <lineage>
        <taxon>Eukaryota</taxon>
        <taxon>Viridiplantae</taxon>
        <taxon>Streptophyta</taxon>
        <taxon>Embryophyta</taxon>
        <taxon>Tracheophyta</taxon>
        <taxon>Spermatophyta</taxon>
        <taxon>Pinopsida</taxon>
        <taxon>Pinidae</taxon>
        <taxon>Conifers II</taxon>
        <taxon>Cupressales</taxon>
        <taxon>Taxaceae</taxon>
        <taxon>Taxus</taxon>
    </lineage>
</organism>
<feature type="non-terminal residue" evidence="1">
    <location>
        <position position="1"/>
    </location>
</feature>
<accession>A0AA38FY53</accession>
<sequence length="58" mass="6700">SCEELRLDPCIFVCELVLIRREEMVDMFVALQLVRTKFSGNLRAMEDSCESVKATFVQ</sequence>
<name>A0AA38FY53_TAXCH</name>
<evidence type="ECO:0000313" key="1">
    <source>
        <dbReference type="EMBL" id="KAH9312871.1"/>
    </source>
</evidence>